<dbReference type="EMBL" id="DVIU01000174">
    <property type="protein sequence ID" value="HIS36721.1"/>
    <property type="molecule type" value="Genomic_DNA"/>
</dbReference>
<keyword evidence="3 4" id="KW-0067">ATP-binding</keyword>
<dbReference type="GO" id="GO:0046872">
    <property type="term" value="F:metal ion binding"/>
    <property type="evidence" value="ECO:0007669"/>
    <property type="project" value="UniProtKB-KW"/>
</dbReference>
<feature type="binding site" evidence="4">
    <location>
        <begin position="122"/>
        <end position="130"/>
    </location>
    <ligand>
        <name>ATP</name>
        <dbReference type="ChEBI" id="CHEBI:30616"/>
    </ligand>
</feature>
<keyword evidence="5" id="KW-0460">Magnesium</keyword>
<sequence>MDEKSHLRTKFKELRRNIDTAGVSLEICKKIRDFDLYRHAKNVMIFYPTKFEINLLSLLDNNKNFFFPRVNGLELQVCPYSRNTEFKKSSYNINEPCSNPVSPEILDLIFVPALAVDKYGYRLGYGGGFYDRFLPFCKDAVTVIPVYDAFILQKLPRESFDVKADFIISNVKRLTV</sequence>
<name>A0A9D1EZS2_9BACT</name>
<protein>
    <recommendedName>
        <fullName evidence="5">5-formyltetrahydrofolate cyclo-ligase</fullName>
        <ecNumber evidence="5">6.3.3.2</ecNumber>
    </recommendedName>
</protein>
<evidence type="ECO:0000313" key="7">
    <source>
        <dbReference type="Proteomes" id="UP000823928"/>
    </source>
</evidence>
<proteinExistence type="inferred from homology"/>
<dbReference type="InterPro" id="IPR002698">
    <property type="entry name" value="FTHF_cligase"/>
</dbReference>
<dbReference type="InterPro" id="IPR024185">
    <property type="entry name" value="FTHF_cligase-like_sf"/>
</dbReference>
<dbReference type="Gene3D" id="3.40.50.10420">
    <property type="entry name" value="NagB/RpiA/CoA transferase-like"/>
    <property type="match status" value="1"/>
</dbReference>
<dbReference type="Proteomes" id="UP000823928">
    <property type="component" value="Unassembled WGS sequence"/>
</dbReference>
<dbReference type="PANTHER" id="PTHR23407:SF1">
    <property type="entry name" value="5-FORMYLTETRAHYDROFOLATE CYCLO-LIGASE"/>
    <property type="match status" value="1"/>
</dbReference>
<evidence type="ECO:0000256" key="3">
    <source>
        <dbReference type="ARBA" id="ARBA00022840"/>
    </source>
</evidence>
<dbReference type="EC" id="6.3.3.2" evidence="5"/>
<dbReference type="GO" id="GO:0035999">
    <property type="term" value="P:tetrahydrofolate interconversion"/>
    <property type="evidence" value="ECO:0007669"/>
    <property type="project" value="TreeGrafter"/>
</dbReference>
<dbReference type="GO" id="GO:0005524">
    <property type="term" value="F:ATP binding"/>
    <property type="evidence" value="ECO:0007669"/>
    <property type="project" value="UniProtKB-KW"/>
</dbReference>
<comment type="catalytic activity">
    <reaction evidence="5">
        <text>(6S)-5-formyl-5,6,7,8-tetrahydrofolate + ATP = (6R)-5,10-methenyltetrahydrofolate + ADP + phosphate</text>
        <dbReference type="Rhea" id="RHEA:10488"/>
        <dbReference type="ChEBI" id="CHEBI:30616"/>
        <dbReference type="ChEBI" id="CHEBI:43474"/>
        <dbReference type="ChEBI" id="CHEBI:57455"/>
        <dbReference type="ChEBI" id="CHEBI:57457"/>
        <dbReference type="ChEBI" id="CHEBI:456216"/>
        <dbReference type="EC" id="6.3.3.2"/>
    </reaction>
</comment>
<evidence type="ECO:0000256" key="4">
    <source>
        <dbReference type="PIRSR" id="PIRSR006806-1"/>
    </source>
</evidence>
<keyword evidence="6" id="KW-0436">Ligase</keyword>
<comment type="cofactor">
    <cofactor evidence="5">
        <name>Mg(2+)</name>
        <dbReference type="ChEBI" id="CHEBI:18420"/>
    </cofactor>
</comment>
<evidence type="ECO:0000256" key="2">
    <source>
        <dbReference type="ARBA" id="ARBA00022741"/>
    </source>
</evidence>
<keyword evidence="2 4" id="KW-0547">Nucleotide-binding</keyword>
<dbReference type="GO" id="GO:0030272">
    <property type="term" value="F:5-formyltetrahydrofolate cyclo-ligase activity"/>
    <property type="evidence" value="ECO:0007669"/>
    <property type="project" value="UniProtKB-EC"/>
</dbReference>
<accession>A0A9D1EZS2</accession>
<feature type="binding site" evidence="4">
    <location>
        <position position="52"/>
    </location>
    <ligand>
        <name>substrate</name>
    </ligand>
</feature>
<dbReference type="SUPFAM" id="SSF100950">
    <property type="entry name" value="NagB/RpiA/CoA transferase-like"/>
    <property type="match status" value="1"/>
</dbReference>
<comment type="caution">
    <text evidence="6">The sequence shown here is derived from an EMBL/GenBank/DDBJ whole genome shotgun (WGS) entry which is preliminary data.</text>
</comment>
<evidence type="ECO:0000256" key="1">
    <source>
        <dbReference type="ARBA" id="ARBA00010638"/>
    </source>
</evidence>
<feature type="binding site" evidence="4">
    <location>
        <begin position="4"/>
        <end position="8"/>
    </location>
    <ligand>
        <name>ATP</name>
        <dbReference type="ChEBI" id="CHEBI:30616"/>
    </ligand>
</feature>
<dbReference type="Pfam" id="PF01812">
    <property type="entry name" value="5-FTHF_cyc-lig"/>
    <property type="match status" value="1"/>
</dbReference>
<evidence type="ECO:0000313" key="6">
    <source>
        <dbReference type="EMBL" id="HIS36721.1"/>
    </source>
</evidence>
<reference evidence="6" key="2">
    <citation type="journal article" date="2021" name="PeerJ">
        <title>Extensive microbial diversity within the chicken gut microbiome revealed by metagenomics and culture.</title>
        <authorList>
            <person name="Gilroy R."/>
            <person name="Ravi A."/>
            <person name="Getino M."/>
            <person name="Pursley I."/>
            <person name="Horton D.L."/>
            <person name="Alikhan N.F."/>
            <person name="Baker D."/>
            <person name="Gharbi K."/>
            <person name="Hall N."/>
            <person name="Watson M."/>
            <person name="Adriaenssens E.M."/>
            <person name="Foster-Nyarko E."/>
            <person name="Jarju S."/>
            <person name="Secka A."/>
            <person name="Antonio M."/>
            <person name="Oren A."/>
            <person name="Chaudhuri R.R."/>
            <person name="La Ragione R."/>
            <person name="Hildebrand F."/>
            <person name="Pallen M.J."/>
        </authorList>
    </citation>
    <scope>NUCLEOTIDE SEQUENCE</scope>
    <source>
        <strain evidence="6">6276</strain>
    </source>
</reference>
<organism evidence="6 7">
    <name type="scientific">Candidatus Scatousia excrementigallinarum</name>
    <dbReference type="NCBI Taxonomy" id="2840935"/>
    <lineage>
        <taxon>Bacteria</taxon>
        <taxon>Candidatus Scatousia</taxon>
    </lineage>
</organism>
<keyword evidence="5" id="KW-0479">Metal-binding</keyword>
<reference evidence="6" key="1">
    <citation type="submission" date="2020-10" db="EMBL/GenBank/DDBJ databases">
        <authorList>
            <person name="Gilroy R."/>
        </authorList>
    </citation>
    <scope>NUCLEOTIDE SEQUENCE</scope>
    <source>
        <strain evidence="6">6276</strain>
    </source>
</reference>
<dbReference type="NCBIfam" id="TIGR02727">
    <property type="entry name" value="MTHFS_bact"/>
    <property type="match status" value="1"/>
</dbReference>
<comment type="similarity">
    <text evidence="1 5">Belongs to the 5-formyltetrahydrofolate cyclo-ligase family.</text>
</comment>
<dbReference type="PANTHER" id="PTHR23407">
    <property type="entry name" value="ATPASE INHIBITOR/5-FORMYLTETRAHYDROFOLATE CYCLO-LIGASE"/>
    <property type="match status" value="1"/>
</dbReference>
<dbReference type="PIRSF" id="PIRSF006806">
    <property type="entry name" value="FTHF_cligase"/>
    <property type="match status" value="1"/>
</dbReference>
<dbReference type="GO" id="GO:0009396">
    <property type="term" value="P:folic acid-containing compound biosynthetic process"/>
    <property type="evidence" value="ECO:0007669"/>
    <property type="project" value="TreeGrafter"/>
</dbReference>
<gene>
    <name evidence="6" type="ORF">IAC10_08860</name>
</gene>
<dbReference type="InterPro" id="IPR037171">
    <property type="entry name" value="NagB/RpiA_transferase-like"/>
</dbReference>
<dbReference type="AlphaFoldDB" id="A0A9D1EZS2"/>
<evidence type="ECO:0000256" key="5">
    <source>
        <dbReference type="RuleBase" id="RU361279"/>
    </source>
</evidence>